<organism evidence="1 2">
    <name type="scientific">Punica granatum</name>
    <name type="common">Pomegranate</name>
    <dbReference type="NCBI Taxonomy" id="22663"/>
    <lineage>
        <taxon>Eukaryota</taxon>
        <taxon>Viridiplantae</taxon>
        <taxon>Streptophyta</taxon>
        <taxon>Embryophyta</taxon>
        <taxon>Tracheophyta</taxon>
        <taxon>Spermatophyta</taxon>
        <taxon>Magnoliopsida</taxon>
        <taxon>eudicotyledons</taxon>
        <taxon>Gunneridae</taxon>
        <taxon>Pentapetalae</taxon>
        <taxon>rosids</taxon>
        <taxon>malvids</taxon>
        <taxon>Myrtales</taxon>
        <taxon>Lythraceae</taxon>
        <taxon>Punica</taxon>
    </lineage>
</organism>
<dbReference type="Proteomes" id="UP000233551">
    <property type="component" value="Unassembled WGS sequence"/>
</dbReference>
<dbReference type="SUPFAM" id="SSF52047">
    <property type="entry name" value="RNI-like"/>
    <property type="match status" value="1"/>
</dbReference>
<evidence type="ECO:0000313" key="1">
    <source>
        <dbReference type="EMBL" id="PKI51403.1"/>
    </source>
</evidence>
<sequence>MAWVMDSHYASYQSPYSISTAYSPYCPSEKSSRWLWCVSHGLGHALLSRPSISTSTSLLARTTTGKLEHKSPTPVIMTRLERMRGFIDRTMMRYQEQRLKIDKFNFHYYAYCLQEASNGFVQLVNKWIGIALDNNVQEISVVVLGQYFSPSTRFNILERILSALSVHSLKLVGMSLALSSFLDASLNLNSLRSHTLEDFPMDDHFFKRLTSRNRSLDSRKLSNNCFLCTKSHMVAVNQSPNLKSLLLADLLMTNEWFGEFLSRFSVLEDLTMDYCHSLRRIRILNPSIKRIDIIHCPELIDINLETPELTHALRPQHSRRFAAAFHMDGEFPV</sequence>
<evidence type="ECO:0000313" key="2">
    <source>
        <dbReference type="Proteomes" id="UP000233551"/>
    </source>
</evidence>
<comment type="caution">
    <text evidence="1">The sequence shown here is derived from an EMBL/GenBank/DDBJ whole genome shotgun (WGS) entry which is preliminary data.</text>
</comment>
<proteinExistence type="predicted"/>
<reference evidence="1 2" key="1">
    <citation type="submission" date="2017-11" db="EMBL/GenBank/DDBJ databases">
        <title>De-novo sequencing of pomegranate (Punica granatum L.) genome.</title>
        <authorList>
            <person name="Akparov Z."/>
            <person name="Amiraslanov A."/>
            <person name="Hajiyeva S."/>
            <person name="Abbasov M."/>
            <person name="Kaur K."/>
            <person name="Hamwieh A."/>
            <person name="Solovyev V."/>
            <person name="Salamov A."/>
            <person name="Braich B."/>
            <person name="Kosarev P."/>
            <person name="Mahmoud A."/>
            <person name="Hajiyev E."/>
            <person name="Babayeva S."/>
            <person name="Izzatullayeva V."/>
            <person name="Mammadov A."/>
            <person name="Mammadov A."/>
            <person name="Sharifova S."/>
            <person name="Ojaghi J."/>
            <person name="Eynullazada K."/>
            <person name="Bayramov B."/>
            <person name="Abdulazimova A."/>
            <person name="Shahmuradov I."/>
        </authorList>
    </citation>
    <scope>NUCLEOTIDE SEQUENCE [LARGE SCALE GENOMIC DNA]</scope>
    <source>
        <strain evidence="2">cv. AG2017</strain>
        <tissue evidence="1">Leaf</tissue>
    </source>
</reference>
<dbReference type="InterPro" id="IPR032675">
    <property type="entry name" value="LRR_dom_sf"/>
</dbReference>
<name>A0A2I0J5S4_PUNGR</name>
<dbReference type="AlphaFoldDB" id="A0A2I0J5S4"/>
<dbReference type="PANTHER" id="PTHR34145:SF28">
    <property type="entry name" value="F-BOX DOMAIN-CONTAINING PROTEIN"/>
    <property type="match status" value="1"/>
</dbReference>
<dbReference type="PANTHER" id="PTHR34145">
    <property type="entry name" value="OS02G0105600 PROTEIN"/>
    <property type="match status" value="1"/>
</dbReference>
<protein>
    <submittedName>
        <fullName evidence="1">Uncharacterized protein</fullName>
    </submittedName>
</protein>
<accession>A0A2I0J5S4</accession>
<keyword evidence="2" id="KW-1185">Reference proteome</keyword>
<gene>
    <name evidence="1" type="ORF">CRG98_028199</name>
</gene>
<dbReference type="EMBL" id="PGOL01002009">
    <property type="protein sequence ID" value="PKI51403.1"/>
    <property type="molecule type" value="Genomic_DNA"/>
</dbReference>
<dbReference type="InterPro" id="IPR053772">
    <property type="entry name" value="At1g61320/At1g61330-like"/>
</dbReference>
<dbReference type="Gene3D" id="3.80.10.10">
    <property type="entry name" value="Ribonuclease Inhibitor"/>
    <property type="match status" value="1"/>
</dbReference>